<accession>W9RB88</accession>
<feature type="region of interest" description="Disordered" evidence="1">
    <location>
        <begin position="17"/>
        <end position="75"/>
    </location>
</feature>
<dbReference type="PANTHER" id="PTHR34950:SF2">
    <property type="entry name" value="OS10G0364900 PROTEIN"/>
    <property type="match status" value="1"/>
</dbReference>
<gene>
    <name evidence="2" type="ORF">L484_020115</name>
</gene>
<dbReference type="eggNOG" id="ENOG502SCNF">
    <property type="taxonomic scope" value="Eukaryota"/>
</dbReference>
<sequence>MASIGASCAGVYVMQKRQIEKMERKEAEERARSGESGVDKDHRNNKAAGAGRNKKVHPGSFPATESTRNQVETNE</sequence>
<feature type="compositionally biased region" description="Basic and acidic residues" evidence="1">
    <location>
        <begin position="17"/>
        <end position="44"/>
    </location>
</feature>
<reference evidence="3" key="1">
    <citation type="submission" date="2013-01" db="EMBL/GenBank/DDBJ databases">
        <title>Draft Genome Sequence of a Mulberry Tree, Morus notabilis C.K. Schneid.</title>
        <authorList>
            <person name="He N."/>
            <person name="Zhao S."/>
        </authorList>
    </citation>
    <scope>NUCLEOTIDE SEQUENCE</scope>
</reference>
<feature type="compositionally biased region" description="Polar residues" evidence="1">
    <location>
        <begin position="63"/>
        <end position="75"/>
    </location>
</feature>
<protein>
    <submittedName>
        <fullName evidence="2">Uncharacterized protein</fullName>
    </submittedName>
</protein>
<proteinExistence type="predicted"/>
<organism evidence="2 3">
    <name type="scientific">Morus notabilis</name>
    <dbReference type="NCBI Taxonomy" id="981085"/>
    <lineage>
        <taxon>Eukaryota</taxon>
        <taxon>Viridiplantae</taxon>
        <taxon>Streptophyta</taxon>
        <taxon>Embryophyta</taxon>
        <taxon>Tracheophyta</taxon>
        <taxon>Spermatophyta</taxon>
        <taxon>Magnoliopsida</taxon>
        <taxon>eudicotyledons</taxon>
        <taxon>Gunneridae</taxon>
        <taxon>Pentapetalae</taxon>
        <taxon>rosids</taxon>
        <taxon>fabids</taxon>
        <taxon>Rosales</taxon>
        <taxon>Moraceae</taxon>
        <taxon>Moreae</taxon>
        <taxon>Morus</taxon>
    </lineage>
</organism>
<dbReference type="EMBL" id="KE344827">
    <property type="protein sequence ID" value="EXB80856.1"/>
    <property type="molecule type" value="Genomic_DNA"/>
</dbReference>
<evidence type="ECO:0000313" key="3">
    <source>
        <dbReference type="Proteomes" id="UP000030645"/>
    </source>
</evidence>
<keyword evidence="3" id="KW-1185">Reference proteome</keyword>
<dbReference type="Proteomes" id="UP000030645">
    <property type="component" value="Unassembled WGS sequence"/>
</dbReference>
<dbReference type="AlphaFoldDB" id="W9RB88"/>
<evidence type="ECO:0000256" key="1">
    <source>
        <dbReference type="SAM" id="MobiDB-lite"/>
    </source>
</evidence>
<dbReference type="PANTHER" id="PTHR34950">
    <property type="entry name" value="OS04G0457400 PROTEIN"/>
    <property type="match status" value="1"/>
</dbReference>
<evidence type="ECO:0000313" key="2">
    <source>
        <dbReference type="EMBL" id="EXB80856.1"/>
    </source>
</evidence>
<name>W9RB88_9ROSA</name>